<feature type="region of interest" description="Disordered" evidence="1">
    <location>
        <begin position="224"/>
        <end position="245"/>
    </location>
</feature>
<accession>A0A3N4HLY9</accession>
<name>A0A3N4HLY9_ASCIM</name>
<feature type="compositionally biased region" description="Polar residues" evidence="1">
    <location>
        <begin position="227"/>
        <end position="236"/>
    </location>
</feature>
<feature type="compositionally biased region" description="Low complexity" evidence="1">
    <location>
        <begin position="170"/>
        <end position="198"/>
    </location>
</feature>
<gene>
    <name evidence="2" type="ORF">BJ508DRAFT_340470</name>
</gene>
<dbReference type="EMBL" id="ML119795">
    <property type="protein sequence ID" value="RPA74257.1"/>
    <property type="molecule type" value="Genomic_DNA"/>
</dbReference>
<proteinExistence type="predicted"/>
<sequence length="332" mass="36736">MSFSGYEGRAERFVTIWNLLAWTLASRHCIETKGMGWLVAEMVGEEGRTRRECAKHAKLAKPVDGCGYYAASVIKRLLMNYRSRSWIYISIHGNLEYNQEGSFEDLLSRRKSEMCISLATASRIRSTMSPPVSEIPNSRFSSRPNANMHKDEAPRHNIRPSIPSNPPLNLPSNSELSSPSSAPNSPKSTSDPTSPTRTFQSHPTCFSPPSLNLISPAATIPIAKPTIPTSASSNAHDTPHPPSFCAENRRYTVTALAVMDKSEKEVRHRQTGATSGLCHRHRFTMTWNSIRFVIASPRTSFDRGIQSVAPLSKLPALAREINIGSCSLIDLE</sequence>
<reference evidence="2 3" key="1">
    <citation type="journal article" date="2018" name="Nat. Ecol. Evol.">
        <title>Pezizomycetes genomes reveal the molecular basis of ectomycorrhizal truffle lifestyle.</title>
        <authorList>
            <person name="Murat C."/>
            <person name="Payen T."/>
            <person name="Noel B."/>
            <person name="Kuo A."/>
            <person name="Morin E."/>
            <person name="Chen J."/>
            <person name="Kohler A."/>
            <person name="Krizsan K."/>
            <person name="Balestrini R."/>
            <person name="Da Silva C."/>
            <person name="Montanini B."/>
            <person name="Hainaut M."/>
            <person name="Levati E."/>
            <person name="Barry K.W."/>
            <person name="Belfiori B."/>
            <person name="Cichocki N."/>
            <person name="Clum A."/>
            <person name="Dockter R.B."/>
            <person name="Fauchery L."/>
            <person name="Guy J."/>
            <person name="Iotti M."/>
            <person name="Le Tacon F."/>
            <person name="Lindquist E.A."/>
            <person name="Lipzen A."/>
            <person name="Malagnac F."/>
            <person name="Mello A."/>
            <person name="Molinier V."/>
            <person name="Miyauchi S."/>
            <person name="Poulain J."/>
            <person name="Riccioni C."/>
            <person name="Rubini A."/>
            <person name="Sitrit Y."/>
            <person name="Splivallo R."/>
            <person name="Traeger S."/>
            <person name="Wang M."/>
            <person name="Zifcakova L."/>
            <person name="Wipf D."/>
            <person name="Zambonelli A."/>
            <person name="Paolocci F."/>
            <person name="Nowrousian M."/>
            <person name="Ottonello S."/>
            <person name="Baldrian P."/>
            <person name="Spatafora J.W."/>
            <person name="Henrissat B."/>
            <person name="Nagy L.G."/>
            <person name="Aury J.M."/>
            <person name="Wincker P."/>
            <person name="Grigoriev I.V."/>
            <person name="Bonfante P."/>
            <person name="Martin F.M."/>
        </authorList>
    </citation>
    <scope>NUCLEOTIDE SEQUENCE [LARGE SCALE GENOMIC DNA]</scope>
    <source>
        <strain evidence="2 3">RN42</strain>
    </source>
</reference>
<dbReference type="Proteomes" id="UP000275078">
    <property type="component" value="Unassembled WGS sequence"/>
</dbReference>
<evidence type="ECO:0000313" key="2">
    <source>
        <dbReference type="EMBL" id="RPA74257.1"/>
    </source>
</evidence>
<organism evidence="2 3">
    <name type="scientific">Ascobolus immersus RN42</name>
    <dbReference type="NCBI Taxonomy" id="1160509"/>
    <lineage>
        <taxon>Eukaryota</taxon>
        <taxon>Fungi</taxon>
        <taxon>Dikarya</taxon>
        <taxon>Ascomycota</taxon>
        <taxon>Pezizomycotina</taxon>
        <taxon>Pezizomycetes</taxon>
        <taxon>Pezizales</taxon>
        <taxon>Ascobolaceae</taxon>
        <taxon>Ascobolus</taxon>
    </lineage>
</organism>
<feature type="compositionally biased region" description="Polar residues" evidence="1">
    <location>
        <begin position="126"/>
        <end position="145"/>
    </location>
</feature>
<keyword evidence="3" id="KW-1185">Reference proteome</keyword>
<evidence type="ECO:0000313" key="3">
    <source>
        <dbReference type="Proteomes" id="UP000275078"/>
    </source>
</evidence>
<evidence type="ECO:0000256" key="1">
    <source>
        <dbReference type="SAM" id="MobiDB-lite"/>
    </source>
</evidence>
<dbReference type="AlphaFoldDB" id="A0A3N4HLY9"/>
<feature type="region of interest" description="Disordered" evidence="1">
    <location>
        <begin position="126"/>
        <end position="206"/>
    </location>
</feature>
<protein>
    <submittedName>
        <fullName evidence="2">Uncharacterized protein</fullName>
    </submittedName>
</protein>